<dbReference type="PANTHER" id="PTHR23201">
    <property type="entry name" value="EXTENSIN, PROLINE-RICH PROTEIN"/>
    <property type="match status" value="1"/>
</dbReference>
<organism evidence="3 4">
    <name type="scientific">Dillenia turbinata</name>
    <dbReference type="NCBI Taxonomy" id="194707"/>
    <lineage>
        <taxon>Eukaryota</taxon>
        <taxon>Viridiplantae</taxon>
        <taxon>Streptophyta</taxon>
        <taxon>Embryophyta</taxon>
        <taxon>Tracheophyta</taxon>
        <taxon>Spermatophyta</taxon>
        <taxon>Magnoliopsida</taxon>
        <taxon>eudicotyledons</taxon>
        <taxon>Gunneridae</taxon>
        <taxon>Pentapetalae</taxon>
        <taxon>Dilleniales</taxon>
        <taxon>Dilleniaceae</taxon>
        <taxon>Dillenia</taxon>
    </lineage>
</organism>
<evidence type="ECO:0000256" key="2">
    <source>
        <dbReference type="SAM" id="SignalP"/>
    </source>
</evidence>
<feature type="signal peptide" evidence="2">
    <location>
        <begin position="1"/>
        <end position="21"/>
    </location>
</feature>
<evidence type="ECO:0000313" key="3">
    <source>
        <dbReference type="EMBL" id="KAK6922144.1"/>
    </source>
</evidence>
<keyword evidence="2" id="KW-0732">Signal</keyword>
<reference evidence="3 4" key="1">
    <citation type="submission" date="2023-12" db="EMBL/GenBank/DDBJ databases">
        <title>A high-quality genome assembly for Dillenia turbinata (Dilleniales).</title>
        <authorList>
            <person name="Chanderbali A."/>
        </authorList>
    </citation>
    <scope>NUCLEOTIDE SEQUENCE [LARGE SCALE GENOMIC DNA]</scope>
    <source>
        <strain evidence="3">LSX21</strain>
        <tissue evidence="3">Leaf</tissue>
    </source>
</reference>
<dbReference type="Proteomes" id="UP001370490">
    <property type="component" value="Unassembled WGS sequence"/>
</dbReference>
<feature type="chain" id="PRO_5042966199" evidence="2">
    <location>
        <begin position="22"/>
        <end position="106"/>
    </location>
</feature>
<evidence type="ECO:0000256" key="1">
    <source>
        <dbReference type="ARBA" id="ARBA00010582"/>
    </source>
</evidence>
<accession>A0AAN8UZM3</accession>
<dbReference type="InterPro" id="IPR003854">
    <property type="entry name" value="GASA"/>
</dbReference>
<dbReference type="PANTHER" id="PTHR23201:SF18">
    <property type="entry name" value="GIBBERELLIN-REGULATED PROTEIN 2-RELATED"/>
    <property type="match status" value="1"/>
</dbReference>
<proteinExistence type="inferred from homology"/>
<dbReference type="AlphaFoldDB" id="A0AAN8UZM3"/>
<protein>
    <submittedName>
        <fullName evidence="3">Gibberellin regulated protein</fullName>
    </submittedName>
</protein>
<sequence length="106" mass="11636">MGTRLLLLLTVLVFCAALVSSDVKIDDHEEFQVVKGANRRLMQYLDCGGLCKNRCSLHSRPNLCNRACGTCCFRCKCVPPGTSGNREACGSCYTDMTTHGNRTKCP</sequence>
<dbReference type="Pfam" id="PF02704">
    <property type="entry name" value="GASA"/>
    <property type="match status" value="1"/>
</dbReference>
<name>A0AAN8UZM3_9MAGN</name>
<evidence type="ECO:0000313" key="4">
    <source>
        <dbReference type="Proteomes" id="UP001370490"/>
    </source>
</evidence>
<comment type="similarity">
    <text evidence="1">Belongs to the GASA family.</text>
</comment>
<dbReference type="EMBL" id="JBAMMX010000019">
    <property type="protein sequence ID" value="KAK6922144.1"/>
    <property type="molecule type" value="Genomic_DNA"/>
</dbReference>
<comment type="caution">
    <text evidence="3">The sequence shown here is derived from an EMBL/GenBank/DDBJ whole genome shotgun (WGS) entry which is preliminary data.</text>
</comment>
<keyword evidence="4" id="KW-1185">Reference proteome</keyword>
<gene>
    <name evidence="3" type="ORF">RJ641_012651</name>
</gene>